<reference evidence="9 10" key="1">
    <citation type="submission" date="2024-01" db="EMBL/GenBank/DDBJ databases">
        <title>Genome assemblies of Stephania.</title>
        <authorList>
            <person name="Yang L."/>
        </authorList>
    </citation>
    <scope>NUCLEOTIDE SEQUENCE [LARGE SCALE GENOMIC DNA]</scope>
    <source>
        <strain evidence="9">QJT</strain>
        <tissue evidence="9">Leaf</tissue>
    </source>
</reference>
<organism evidence="9 10">
    <name type="scientific">Stephania japonica</name>
    <dbReference type="NCBI Taxonomy" id="461633"/>
    <lineage>
        <taxon>Eukaryota</taxon>
        <taxon>Viridiplantae</taxon>
        <taxon>Streptophyta</taxon>
        <taxon>Embryophyta</taxon>
        <taxon>Tracheophyta</taxon>
        <taxon>Spermatophyta</taxon>
        <taxon>Magnoliopsida</taxon>
        <taxon>Ranunculales</taxon>
        <taxon>Menispermaceae</taxon>
        <taxon>Menispermoideae</taxon>
        <taxon>Cissampelideae</taxon>
        <taxon>Stephania</taxon>
    </lineage>
</organism>
<evidence type="ECO:0000313" key="10">
    <source>
        <dbReference type="Proteomes" id="UP001417504"/>
    </source>
</evidence>
<evidence type="ECO:0000256" key="4">
    <source>
        <dbReference type="ARBA" id="ARBA00022692"/>
    </source>
</evidence>
<dbReference type="PANTHER" id="PTHR48020:SF49">
    <property type="entry name" value="SUGAR TRANSPORTER"/>
    <property type="match status" value="1"/>
</dbReference>
<comment type="subcellular location">
    <subcellularLocation>
        <location evidence="1">Membrane</location>
        <topology evidence="1">Multi-pass membrane protein</topology>
    </subcellularLocation>
</comment>
<feature type="transmembrane region" description="Helical" evidence="7">
    <location>
        <begin position="20"/>
        <end position="38"/>
    </location>
</feature>
<feature type="transmembrane region" description="Helical" evidence="7">
    <location>
        <begin position="116"/>
        <end position="136"/>
    </location>
</feature>
<dbReference type="GO" id="GO:0022857">
    <property type="term" value="F:transmembrane transporter activity"/>
    <property type="evidence" value="ECO:0007669"/>
    <property type="project" value="InterPro"/>
</dbReference>
<dbReference type="PROSITE" id="PS50850">
    <property type="entry name" value="MFS"/>
    <property type="match status" value="1"/>
</dbReference>
<keyword evidence="3" id="KW-0813">Transport</keyword>
<keyword evidence="10" id="KW-1185">Reference proteome</keyword>
<dbReference type="InterPro" id="IPR005829">
    <property type="entry name" value="Sugar_transporter_CS"/>
</dbReference>
<accession>A0AAP0JB47</accession>
<dbReference type="InterPro" id="IPR005828">
    <property type="entry name" value="MFS_sugar_transport-like"/>
</dbReference>
<dbReference type="InterPro" id="IPR036259">
    <property type="entry name" value="MFS_trans_sf"/>
</dbReference>
<evidence type="ECO:0000256" key="5">
    <source>
        <dbReference type="ARBA" id="ARBA00022989"/>
    </source>
</evidence>
<protein>
    <recommendedName>
        <fullName evidence="8">Major facilitator superfamily (MFS) profile domain-containing protein</fullName>
    </recommendedName>
</protein>
<comment type="similarity">
    <text evidence="2">Belongs to the major facilitator superfamily. Sugar transporter (TC 2.A.1.1) family.</text>
</comment>
<evidence type="ECO:0000256" key="3">
    <source>
        <dbReference type="ARBA" id="ARBA00022448"/>
    </source>
</evidence>
<dbReference type="PROSITE" id="PS00216">
    <property type="entry name" value="SUGAR_TRANSPORT_1"/>
    <property type="match status" value="1"/>
</dbReference>
<keyword evidence="5 7" id="KW-1133">Transmembrane helix</keyword>
<proteinExistence type="inferred from homology"/>
<dbReference type="InterPro" id="IPR020846">
    <property type="entry name" value="MFS_dom"/>
</dbReference>
<dbReference type="PANTHER" id="PTHR48020">
    <property type="entry name" value="PROTON MYO-INOSITOL COTRANSPORTER"/>
    <property type="match status" value="1"/>
</dbReference>
<dbReference type="GO" id="GO:0016020">
    <property type="term" value="C:membrane"/>
    <property type="evidence" value="ECO:0007669"/>
    <property type="project" value="UniProtKB-SubCell"/>
</dbReference>
<evidence type="ECO:0000256" key="7">
    <source>
        <dbReference type="SAM" id="Phobius"/>
    </source>
</evidence>
<sequence length="161" mass="17261">MTDEKAVATTLDHKKPKLSWYAFGCAFLSSAMFSLLGYDAGVMSGAVMFIQQNFNLSDVQVEIMMGIMNLYSIIGAATAGRTSDLIGRRYTILMASIMLFVGALIMGLAPDYAVLMLGRFIAGVAIGFAVNASVYISEIVPATSRGFFCTFPRPSSTSGFC</sequence>
<keyword evidence="4 7" id="KW-0812">Transmembrane</keyword>
<dbReference type="AlphaFoldDB" id="A0AAP0JB47"/>
<dbReference type="Gene3D" id="1.20.1250.20">
    <property type="entry name" value="MFS general substrate transporter like domains"/>
    <property type="match status" value="1"/>
</dbReference>
<evidence type="ECO:0000259" key="8">
    <source>
        <dbReference type="PROSITE" id="PS50850"/>
    </source>
</evidence>
<evidence type="ECO:0000256" key="1">
    <source>
        <dbReference type="ARBA" id="ARBA00004141"/>
    </source>
</evidence>
<evidence type="ECO:0000256" key="6">
    <source>
        <dbReference type="ARBA" id="ARBA00023136"/>
    </source>
</evidence>
<feature type="transmembrane region" description="Helical" evidence="7">
    <location>
        <begin position="92"/>
        <end position="110"/>
    </location>
</feature>
<evidence type="ECO:0000256" key="2">
    <source>
        <dbReference type="ARBA" id="ARBA00010992"/>
    </source>
</evidence>
<keyword evidence="6 7" id="KW-0472">Membrane</keyword>
<feature type="domain" description="Major facilitator superfamily (MFS) profile" evidence="8">
    <location>
        <begin position="25"/>
        <end position="161"/>
    </location>
</feature>
<dbReference type="Pfam" id="PF00083">
    <property type="entry name" value="Sugar_tr"/>
    <property type="match status" value="1"/>
</dbReference>
<dbReference type="InterPro" id="IPR050814">
    <property type="entry name" value="Myo-inositol_Transporter"/>
</dbReference>
<evidence type="ECO:0000313" key="9">
    <source>
        <dbReference type="EMBL" id="KAK9129915.1"/>
    </source>
</evidence>
<dbReference type="SUPFAM" id="SSF103473">
    <property type="entry name" value="MFS general substrate transporter"/>
    <property type="match status" value="1"/>
</dbReference>
<dbReference type="Proteomes" id="UP001417504">
    <property type="component" value="Unassembled WGS sequence"/>
</dbReference>
<feature type="transmembrane region" description="Helical" evidence="7">
    <location>
        <begin position="63"/>
        <end position="80"/>
    </location>
</feature>
<dbReference type="EMBL" id="JBBNAE010000004">
    <property type="protein sequence ID" value="KAK9129915.1"/>
    <property type="molecule type" value="Genomic_DNA"/>
</dbReference>
<comment type="caution">
    <text evidence="9">The sequence shown here is derived from an EMBL/GenBank/DDBJ whole genome shotgun (WGS) entry which is preliminary data.</text>
</comment>
<name>A0AAP0JB47_9MAGN</name>
<gene>
    <name evidence="9" type="ORF">Sjap_010402</name>
</gene>